<dbReference type="Pfam" id="PF00300">
    <property type="entry name" value="His_Phos_1"/>
    <property type="match status" value="1"/>
</dbReference>
<proteinExistence type="predicted"/>
<dbReference type="Gene3D" id="3.40.50.1240">
    <property type="entry name" value="Phosphoglycerate mutase-like"/>
    <property type="match status" value="1"/>
</dbReference>
<dbReference type="SMART" id="SM00855">
    <property type="entry name" value="PGAM"/>
    <property type="match status" value="1"/>
</dbReference>
<keyword evidence="3" id="KW-1185">Reference proteome</keyword>
<organism evidence="2 3">
    <name type="scientific">Leptobacterium flavescens</name>
    <dbReference type="NCBI Taxonomy" id="472055"/>
    <lineage>
        <taxon>Bacteria</taxon>
        <taxon>Pseudomonadati</taxon>
        <taxon>Bacteroidota</taxon>
        <taxon>Flavobacteriia</taxon>
        <taxon>Flavobacteriales</taxon>
        <taxon>Flavobacteriaceae</taxon>
        <taxon>Leptobacterium</taxon>
    </lineage>
</organism>
<feature type="binding site" evidence="1">
    <location>
        <begin position="10"/>
        <end position="17"/>
    </location>
    <ligand>
        <name>substrate</name>
    </ligand>
</feature>
<dbReference type="InterPro" id="IPR029033">
    <property type="entry name" value="His_PPase_superfam"/>
</dbReference>
<dbReference type="InterPro" id="IPR013078">
    <property type="entry name" value="His_Pase_superF_clade-1"/>
</dbReference>
<name>A0A6P0UUF4_9FLAO</name>
<comment type="caution">
    <text evidence="2">The sequence shown here is derived from an EMBL/GenBank/DDBJ whole genome shotgun (WGS) entry which is preliminary data.</text>
</comment>
<dbReference type="SUPFAM" id="SSF53254">
    <property type="entry name" value="Phosphoglycerate mutase-like"/>
    <property type="match status" value="1"/>
</dbReference>
<evidence type="ECO:0000256" key="1">
    <source>
        <dbReference type="PIRSR" id="PIRSR613078-2"/>
    </source>
</evidence>
<dbReference type="EMBL" id="JAABOO010000002">
    <property type="protein sequence ID" value="NER14046.1"/>
    <property type="molecule type" value="Genomic_DNA"/>
</dbReference>
<protein>
    <submittedName>
        <fullName evidence="2">Histidine phosphatase family protein</fullName>
    </submittedName>
</protein>
<dbReference type="CDD" id="cd07067">
    <property type="entry name" value="HP_PGM_like"/>
    <property type="match status" value="1"/>
</dbReference>
<sequence>MLNRKLILVRHAKSSWNYDAADRDRPLAQRGINDAHLVSSYLGGKLPSADAVFSSPANRALHTCTIFLRNLNIPFSKLTVTEDLYDFGGEGVVRFLKNADDSHQTIMIFGHNHAFTSVANLFGSTYIDNVTTSGVVVIEFNTDSWKNIDEGKTELTLFPKQLKK</sequence>
<dbReference type="RefSeq" id="WP_163607311.1">
    <property type="nucleotide sequence ID" value="NZ_JAABOO010000002.1"/>
</dbReference>
<evidence type="ECO:0000313" key="3">
    <source>
        <dbReference type="Proteomes" id="UP000468581"/>
    </source>
</evidence>
<dbReference type="AlphaFoldDB" id="A0A6P0UUF4"/>
<reference evidence="2 3" key="1">
    <citation type="submission" date="2020-01" db="EMBL/GenBank/DDBJ databases">
        <title>Leptobacterium flavescens.</title>
        <authorList>
            <person name="Wang G."/>
        </authorList>
    </citation>
    <scope>NUCLEOTIDE SEQUENCE [LARGE SCALE GENOMIC DNA]</scope>
    <source>
        <strain evidence="2 3">KCTC 22160</strain>
    </source>
</reference>
<dbReference type="PANTHER" id="PTHR47623:SF1">
    <property type="entry name" value="OS09G0287300 PROTEIN"/>
    <property type="match status" value="1"/>
</dbReference>
<evidence type="ECO:0000313" key="2">
    <source>
        <dbReference type="EMBL" id="NER14046.1"/>
    </source>
</evidence>
<feature type="binding site" evidence="1">
    <location>
        <position position="59"/>
    </location>
    <ligand>
        <name>substrate</name>
    </ligand>
</feature>
<accession>A0A6P0UUF4</accession>
<dbReference type="Proteomes" id="UP000468581">
    <property type="component" value="Unassembled WGS sequence"/>
</dbReference>
<gene>
    <name evidence="2" type="ORF">GWK08_11390</name>
</gene>
<dbReference type="PANTHER" id="PTHR47623">
    <property type="entry name" value="OS09G0287300 PROTEIN"/>
    <property type="match status" value="1"/>
</dbReference>